<evidence type="ECO:0008006" key="4">
    <source>
        <dbReference type="Google" id="ProtNLM"/>
    </source>
</evidence>
<feature type="signal peptide" evidence="1">
    <location>
        <begin position="1"/>
        <end position="39"/>
    </location>
</feature>
<feature type="chain" id="PRO_5045704823" description="Secreted protein" evidence="1">
    <location>
        <begin position="40"/>
        <end position="481"/>
    </location>
</feature>
<keyword evidence="3" id="KW-1185">Reference proteome</keyword>
<reference evidence="2 3" key="1">
    <citation type="journal article" date="2019" name="Int. J. Syst. Evol. Microbiol.">
        <title>The Global Catalogue of Microorganisms (GCM) 10K type strain sequencing project: providing services to taxonomists for standard genome sequencing and annotation.</title>
        <authorList>
            <consortium name="The Broad Institute Genomics Platform"/>
            <consortium name="The Broad Institute Genome Sequencing Center for Infectious Disease"/>
            <person name="Wu L."/>
            <person name="Ma J."/>
        </authorList>
    </citation>
    <scope>NUCLEOTIDE SEQUENCE [LARGE SCALE GENOMIC DNA]</scope>
    <source>
        <strain evidence="2 3">JCM 4524</strain>
    </source>
</reference>
<protein>
    <recommendedName>
        <fullName evidence="4">Secreted protein</fullName>
    </recommendedName>
</protein>
<organism evidence="2 3">
    <name type="scientific">Streptomyces vastus</name>
    <dbReference type="NCBI Taxonomy" id="285451"/>
    <lineage>
        <taxon>Bacteria</taxon>
        <taxon>Bacillati</taxon>
        <taxon>Actinomycetota</taxon>
        <taxon>Actinomycetes</taxon>
        <taxon>Kitasatosporales</taxon>
        <taxon>Streptomycetaceae</taxon>
        <taxon>Streptomyces</taxon>
    </lineage>
</organism>
<gene>
    <name evidence="2" type="ORF">GCM10010307_54910</name>
</gene>
<evidence type="ECO:0000313" key="2">
    <source>
        <dbReference type="EMBL" id="GAA2648024.1"/>
    </source>
</evidence>
<sequence>MAYRGKHRRRKKGRALRASLAGTALALTVAAGFISTSQAASSDNPGALTAIGSSSETDKLELHENLVGQDTLDTLESGMGGNVGVDGVLKNANHTMRNRADCGASEESALPVEPAATRAYCWADSDARTQKWQPQSVTTSGDSDEDGRWGSNRVILSGWTHDGQGAGAQEEDRGLARVAFIDANDPENLKYRWVLLVAPLDDGKNFEAVRSRIGGMVWYQDKLIVTARNGAAGNDALFVFDMDRILRADVISGAVGKVKDGWSAHGYRYVMPAMGSYSLTGGACDATTNDRVPCFASVSLDRTSAPDSLVANEWFRPDSGEPGRVWRYDYSTAGDRTGLLATDTRGRVHADEAYETDAVGLQGVLSHRPNGASEPNWYAGHAPDARGEHGTLWRQNKSAAKAAKCGADESYACWGRDTESLSYWQETGELWTLTGRAATASGRANELPERVADRATAWQPGTVSERVLYAVPLSSVDRSLE</sequence>
<comment type="caution">
    <text evidence="2">The sequence shown here is derived from an EMBL/GenBank/DDBJ whole genome shotgun (WGS) entry which is preliminary data.</text>
</comment>
<dbReference type="Proteomes" id="UP001500151">
    <property type="component" value="Unassembled WGS sequence"/>
</dbReference>
<dbReference type="EMBL" id="BAAASJ010000076">
    <property type="protein sequence ID" value="GAA2648024.1"/>
    <property type="molecule type" value="Genomic_DNA"/>
</dbReference>
<name>A0ABN3RAS0_9ACTN</name>
<keyword evidence="1" id="KW-0732">Signal</keyword>
<evidence type="ECO:0000256" key="1">
    <source>
        <dbReference type="SAM" id="SignalP"/>
    </source>
</evidence>
<evidence type="ECO:0000313" key="3">
    <source>
        <dbReference type="Proteomes" id="UP001500151"/>
    </source>
</evidence>
<dbReference type="RefSeq" id="WP_344393670.1">
    <property type="nucleotide sequence ID" value="NZ_BAAASJ010000076.1"/>
</dbReference>
<accession>A0ABN3RAS0</accession>
<proteinExistence type="predicted"/>